<gene>
    <name evidence="7" type="ORF">ZIOFF_071781</name>
</gene>
<dbReference type="GO" id="GO:0005524">
    <property type="term" value="F:ATP binding"/>
    <property type="evidence" value="ECO:0007669"/>
    <property type="project" value="UniProtKB-KW"/>
</dbReference>
<keyword evidence="4" id="KW-0418">Kinase</keyword>
<proteinExistence type="predicted"/>
<evidence type="ECO:0000256" key="2">
    <source>
        <dbReference type="ARBA" id="ARBA00022679"/>
    </source>
</evidence>
<feature type="domain" description="Protein kinase" evidence="6">
    <location>
        <begin position="1"/>
        <end position="273"/>
    </location>
</feature>
<evidence type="ECO:0000313" key="8">
    <source>
        <dbReference type="Proteomes" id="UP000734854"/>
    </source>
</evidence>
<protein>
    <recommendedName>
        <fullName evidence="6">Protein kinase domain-containing protein</fullName>
    </recommendedName>
</protein>
<dbReference type="AlphaFoldDB" id="A0A8J5CC04"/>
<keyword evidence="1" id="KW-0723">Serine/threonine-protein kinase</keyword>
<name>A0A8J5CC04_ZINOF</name>
<dbReference type="InterPro" id="IPR011009">
    <property type="entry name" value="Kinase-like_dom_sf"/>
</dbReference>
<evidence type="ECO:0000259" key="6">
    <source>
        <dbReference type="PROSITE" id="PS50011"/>
    </source>
</evidence>
<dbReference type="SMART" id="SM00220">
    <property type="entry name" value="S_TKc"/>
    <property type="match status" value="1"/>
</dbReference>
<dbReference type="FunFam" id="1.10.510.10:FF:000624">
    <property type="entry name" value="Mitogen-activated protein kinase"/>
    <property type="match status" value="1"/>
</dbReference>
<organism evidence="7 8">
    <name type="scientific">Zingiber officinale</name>
    <name type="common">Ginger</name>
    <name type="synonym">Amomum zingiber</name>
    <dbReference type="NCBI Taxonomy" id="94328"/>
    <lineage>
        <taxon>Eukaryota</taxon>
        <taxon>Viridiplantae</taxon>
        <taxon>Streptophyta</taxon>
        <taxon>Embryophyta</taxon>
        <taxon>Tracheophyta</taxon>
        <taxon>Spermatophyta</taxon>
        <taxon>Magnoliopsida</taxon>
        <taxon>Liliopsida</taxon>
        <taxon>Zingiberales</taxon>
        <taxon>Zingiberaceae</taxon>
        <taxon>Zingiber</taxon>
    </lineage>
</organism>
<evidence type="ECO:0000256" key="5">
    <source>
        <dbReference type="ARBA" id="ARBA00022840"/>
    </source>
</evidence>
<evidence type="ECO:0000256" key="4">
    <source>
        <dbReference type="ARBA" id="ARBA00022777"/>
    </source>
</evidence>
<dbReference type="EMBL" id="JACMSC010000021">
    <property type="protein sequence ID" value="KAG6470704.1"/>
    <property type="molecule type" value="Genomic_DNA"/>
</dbReference>
<accession>A0A8J5CC04</accession>
<keyword evidence="3" id="KW-0547">Nucleotide-binding</keyword>
<evidence type="ECO:0000256" key="1">
    <source>
        <dbReference type="ARBA" id="ARBA00022527"/>
    </source>
</evidence>
<dbReference type="Gene3D" id="3.30.200.20">
    <property type="entry name" value="Phosphorylase Kinase, domain 1"/>
    <property type="match status" value="1"/>
</dbReference>
<dbReference type="Gene3D" id="1.10.510.10">
    <property type="entry name" value="Transferase(Phosphotransferase) domain 1"/>
    <property type="match status" value="1"/>
</dbReference>
<dbReference type="Proteomes" id="UP000734854">
    <property type="component" value="Unassembled WGS sequence"/>
</dbReference>
<dbReference type="SUPFAM" id="SSF56112">
    <property type="entry name" value="Protein kinase-like (PK-like)"/>
    <property type="match status" value="1"/>
</dbReference>
<dbReference type="InterPro" id="IPR000719">
    <property type="entry name" value="Prot_kinase_dom"/>
</dbReference>
<evidence type="ECO:0000313" key="7">
    <source>
        <dbReference type="EMBL" id="KAG6470704.1"/>
    </source>
</evidence>
<comment type="caution">
    <text evidence="7">The sequence shown here is derived from an EMBL/GenBank/DDBJ whole genome shotgun (WGS) entry which is preliminary data.</text>
</comment>
<dbReference type="Pfam" id="PF00069">
    <property type="entry name" value="Pkinase"/>
    <property type="match status" value="1"/>
</dbReference>
<dbReference type="GO" id="GO:0004674">
    <property type="term" value="F:protein serine/threonine kinase activity"/>
    <property type="evidence" value="ECO:0007669"/>
    <property type="project" value="UniProtKB-KW"/>
</dbReference>
<keyword evidence="5" id="KW-0067">ATP-binding</keyword>
<dbReference type="PROSITE" id="PS50011">
    <property type="entry name" value="PROTEIN_KINASE_DOM"/>
    <property type="match status" value="1"/>
</dbReference>
<sequence length="504" mass="57433">MFLKKRKTVRKRRRIYRHKEHPKEEVVADFKILILVVKVEEEEVTLARDSRIKIQILIVAYAEEMVMTLKVVGIDAKGAKMQITQKKTVGFKMRMRQRRQTSLKKMKSIRDLTPENLFVNCVDCKLKIGDFGLARSMTQSGRGMSSYIATQKYRAPELLICSNRYDNSIDMWSIGCILAELLGRRPLFSCTDDINQLERIVSVLGVKGDVDINFVDNEHACKNIKSLPHGLGIPLASIYPHANPLAIDLLKKMLVFDPSKRIDVTEALQHPYMASFYDPLFDPAADGPVDHGFEDDVEEDAIREMMWEEMHFYHQEREVASRAYRFFANRTQWSRFRVKIKTSARGLLNIAAKQAGERTKDPIEVGAVEYEEFKNDVRVDELSAMEMVVGREEKDHKAAGSERGDGSIVAHDRVQHCGGSNTRISDQVSFLVKHDGFVSRVVLLRGFLIVLTDIGAHQDLLVTELEMAFPVTRGAQEKKDEKAKREEIERGAQGQYGLVMPIFG</sequence>
<keyword evidence="8" id="KW-1185">Reference proteome</keyword>
<evidence type="ECO:0000256" key="3">
    <source>
        <dbReference type="ARBA" id="ARBA00022741"/>
    </source>
</evidence>
<dbReference type="InterPro" id="IPR050117">
    <property type="entry name" value="MAPK"/>
</dbReference>
<dbReference type="PANTHER" id="PTHR24055">
    <property type="entry name" value="MITOGEN-ACTIVATED PROTEIN KINASE"/>
    <property type="match status" value="1"/>
</dbReference>
<reference evidence="7 8" key="1">
    <citation type="submission" date="2020-08" db="EMBL/GenBank/DDBJ databases">
        <title>Plant Genome Project.</title>
        <authorList>
            <person name="Zhang R.-G."/>
        </authorList>
    </citation>
    <scope>NUCLEOTIDE SEQUENCE [LARGE SCALE GENOMIC DNA]</scope>
    <source>
        <tissue evidence="7">Rhizome</tissue>
    </source>
</reference>
<keyword evidence="2" id="KW-0808">Transferase</keyword>